<dbReference type="Pfam" id="PF00664">
    <property type="entry name" value="ABC_membrane"/>
    <property type="match status" value="1"/>
</dbReference>
<evidence type="ECO:0000313" key="11">
    <source>
        <dbReference type="Proteomes" id="UP001320972"/>
    </source>
</evidence>
<feature type="transmembrane region" description="Helical" evidence="7">
    <location>
        <begin position="271"/>
        <end position="304"/>
    </location>
</feature>
<protein>
    <submittedName>
        <fullName evidence="10">ABC transporter ATP-binding protein/permease</fullName>
    </submittedName>
</protein>
<dbReference type="PROSITE" id="PS50893">
    <property type="entry name" value="ABC_TRANSPORTER_2"/>
    <property type="match status" value="1"/>
</dbReference>
<feature type="transmembrane region" description="Helical" evidence="7">
    <location>
        <begin position="24"/>
        <end position="50"/>
    </location>
</feature>
<dbReference type="InterPro" id="IPR003439">
    <property type="entry name" value="ABC_transporter-like_ATP-bd"/>
</dbReference>
<dbReference type="Proteomes" id="UP001320972">
    <property type="component" value="Unassembled WGS sequence"/>
</dbReference>
<dbReference type="PROSITE" id="PS50929">
    <property type="entry name" value="ABC_TM1F"/>
    <property type="match status" value="1"/>
</dbReference>
<dbReference type="InterPro" id="IPR017871">
    <property type="entry name" value="ABC_transporter-like_CS"/>
</dbReference>
<evidence type="ECO:0000256" key="6">
    <source>
        <dbReference type="ARBA" id="ARBA00023136"/>
    </source>
</evidence>
<dbReference type="Gene3D" id="3.40.50.300">
    <property type="entry name" value="P-loop containing nucleotide triphosphate hydrolases"/>
    <property type="match status" value="1"/>
</dbReference>
<feature type="transmembrane region" description="Helical" evidence="7">
    <location>
        <begin position="186"/>
        <end position="203"/>
    </location>
</feature>
<evidence type="ECO:0000256" key="1">
    <source>
        <dbReference type="ARBA" id="ARBA00004141"/>
    </source>
</evidence>
<proteinExistence type="predicted"/>
<dbReference type="PANTHER" id="PTHR24221">
    <property type="entry name" value="ATP-BINDING CASSETTE SUB-FAMILY B"/>
    <property type="match status" value="1"/>
</dbReference>
<evidence type="ECO:0000256" key="4">
    <source>
        <dbReference type="ARBA" id="ARBA00022840"/>
    </source>
</evidence>
<comment type="caution">
    <text evidence="10">The sequence shown here is derived from an EMBL/GenBank/DDBJ whole genome shotgun (WGS) entry which is preliminary data.</text>
</comment>
<accession>A0ABT2QJ63</accession>
<sequence>MSDDYTYREKAAAIRRVAAFRPAFTVGVIVLSVVAAGLEAVGLSFILPILELAQGEIEPDEASGVLGMFATVYQTLGVPFTLGYLVTGVAAVMTLRFTSSFLVAWLRSALSKLYTKEIRRDAYDKALDARTSYFDQEGSDEILNAIITESKYSGSVIKHLVRLVEQGLLAAMYFAIALYLAPWLTLATAIVLGSVVVLFKFGLEDGSAVGDRVAEANKEVQTSAQAGTQGIRDVKAFGMKSELFDRFYDAVDVYTRSSIKLSRNKAIIKNFYQLIIAITVFVLIYVAIVFTSLSLGALGVFLFAIFKLGPKVSTLSNIVYSLDSYMPHLIRTQRFLDEMDDYGEPEPVRDEAPTGIERVEFDDVRFSYETSDEKVLRGVSFGVERGEFVAFVGQSGAGKSTIISLFARMYEPDEGEIRADGTPVDEFPIQEWRERVSIVRQNPFIFNETLRYNLTIGNRDATQEEIEEICEIAQVTEFLDDLPDGLETELGDDGVRLSGGQQQRIAIARALLKDADFLLLDEATSDLDTGLEEKVQAAIEEMDRDYGMVVVAHRLSTVTNADRIYAMDNGKITECGNHGSLLAEEGQYASLYNKQIVSSTHSD</sequence>
<keyword evidence="4 10" id="KW-0067">ATP-binding</keyword>
<dbReference type="PROSITE" id="PS00211">
    <property type="entry name" value="ABC_TRANSPORTER_1"/>
    <property type="match status" value="1"/>
</dbReference>
<dbReference type="InterPro" id="IPR011527">
    <property type="entry name" value="ABC1_TM_dom"/>
</dbReference>
<dbReference type="InterPro" id="IPR039421">
    <property type="entry name" value="Type_1_exporter"/>
</dbReference>
<comment type="subcellular location">
    <subcellularLocation>
        <location evidence="1">Membrane</location>
        <topology evidence="1">Multi-pass membrane protein</topology>
    </subcellularLocation>
</comment>
<feature type="domain" description="ABC transporter" evidence="8">
    <location>
        <begin position="359"/>
        <end position="594"/>
    </location>
</feature>
<reference evidence="10 11" key="1">
    <citation type="submission" date="2022-09" db="EMBL/GenBank/DDBJ databases">
        <title>Enrichment on poylsaccharides allowed isolation of novel metabolic and taxonomic groups of Haloarchaea.</title>
        <authorList>
            <person name="Sorokin D.Y."/>
            <person name="Elcheninov A.G."/>
            <person name="Khizhniak T.V."/>
            <person name="Kolganova T.V."/>
            <person name="Kublanov I.V."/>
        </authorList>
    </citation>
    <scope>NUCLEOTIDE SEQUENCE [LARGE SCALE GENOMIC DNA]</scope>
    <source>
        <strain evidence="10 11">AArc-m2/3/4</strain>
    </source>
</reference>
<dbReference type="InterPro" id="IPR003593">
    <property type="entry name" value="AAA+_ATPase"/>
</dbReference>
<dbReference type="GO" id="GO:0005524">
    <property type="term" value="F:ATP binding"/>
    <property type="evidence" value="ECO:0007669"/>
    <property type="project" value="UniProtKB-KW"/>
</dbReference>
<dbReference type="EMBL" id="JAOPKB010000015">
    <property type="protein sequence ID" value="MCU4974975.1"/>
    <property type="molecule type" value="Genomic_DNA"/>
</dbReference>
<organism evidence="10 11">
    <name type="scientific">Natronoglomus mannanivorans</name>
    <dbReference type="NCBI Taxonomy" id="2979990"/>
    <lineage>
        <taxon>Archaea</taxon>
        <taxon>Methanobacteriati</taxon>
        <taxon>Methanobacteriota</taxon>
        <taxon>Stenosarchaea group</taxon>
        <taxon>Halobacteria</taxon>
        <taxon>Halobacteriales</taxon>
        <taxon>Natrialbaceae</taxon>
        <taxon>Natronoglomus</taxon>
    </lineage>
</organism>
<evidence type="ECO:0000256" key="7">
    <source>
        <dbReference type="SAM" id="Phobius"/>
    </source>
</evidence>
<evidence type="ECO:0000256" key="3">
    <source>
        <dbReference type="ARBA" id="ARBA00022741"/>
    </source>
</evidence>
<dbReference type="SMART" id="SM00382">
    <property type="entry name" value="AAA"/>
    <property type="match status" value="1"/>
</dbReference>
<dbReference type="InterPro" id="IPR036640">
    <property type="entry name" value="ABC1_TM_sf"/>
</dbReference>
<name>A0ABT2QJ63_9EURY</name>
<evidence type="ECO:0000256" key="2">
    <source>
        <dbReference type="ARBA" id="ARBA00022692"/>
    </source>
</evidence>
<keyword evidence="11" id="KW-1185">Reference proteome</keyword>
<dbReference type="PANTHER" id="PTHR24221:SF654">
    <property type="entry name" value="ATP-BINDING CASSETTE SUB-FAMILY B MEMBER 6"/>
    <property type="match status" value="1"/>
</dbReference>
<dbReference type="Gene3D" id="1.20.1560.10">
    <property type="entry name" value="ABC transporter type 1, transmembrane domain"/>
    <property type="match status" value="1"/>
</dbReference>
<dbReference type="SUPFAM" id="SSF52540">
    <property type="entry name" value="P-loop containing nucleoside triphosphate hydrolases"/>
    <property type="match status" value="1"/>
</dbReference>
<keyword evidence="3" id="KW-0547">Nucleotide-binding</keyword>
<evidence type="ECO:0000259" key="9">
    <source>
        <dbReference type="PROSITE" id="PS50929"/>
    </source>
</evidence>
<dbReference type="InterPro" id="IPR027417">
    <property type="entry name" value="P-loop_NTPase"/>
</dbReference>
<evidence type="ECO:0000259" key="8">
    <source>
        <dbReference type="PROSITE" id="PS50893"/>
    </source>
</evidence>
<gene>
    <name evidence="10" type="ORF">OB955_19870</name>
</gene>
<feature type="domain" description="ABC transmembrane type-1" evidence="9">
    <location>
        <begin position="26"/>
        <end position="324"/>
    </location>
</feature>
<evidence type="ECO:0000313" key="10">
    <source>
        <dbReference type="EMBL" id="MCU4974975.1"/>
    </source>
</evidence>
<dbReference type="RefSeq" id="WP_338008854.1">
    <property type="nucleotide sequence ID" value="NZ_JAOPKB010000015.1"/>
</dbReference>
<dbReference type="Pfam" id="PF00005">
    <property type="entry name" value="ABC_tran"/>
    <property type="match status" value="1"/>
</dbReference>
<dbReference type="SUPFAM" id="SSF90123">
    <property type="entry name" value="ABC transporter transmembrane region"/>
    <property type="match status" value="1"/>
</dbReference>
<keyword evidence="5 7" id="KW-1133">Transmembrane helix</keyword>
<evidence type="ECO:0000256" key="5">
    <source>
        <dbReference type="ARBA" id="ARBA00022989"/>
    </source>
</evidence>
<keyword evidence="6 7" id="KW-0472">Membrane</keyword>
<keyword evidence="2 7" id="KW-0812">Transmembrane</keyword>
<feature type="transmembrane region" description="Helical" evidence="7">
    <location>
        <begin position="160"/>
        <end position="180"/>
    </location>
</feature>